<dbReference type="Proteomes" id="UP000185557">
    <property type="component" value="Unassembled WGS sequence"/>
</dbReference>
<accession>A0A1U7J9R2</accession>
<sequence>MPYHCDLSPGQKIYLDNPGPNTIVTLASAEAGQQQQSSTQVPTGPWTEVPQIVRVGAGVLLRCVTAQGTFFWQIQGMQIAVAPATAWAADQATPMQATEADSPIASIPPMPSIQPMPPMAPMQMGNMEMSLNPMTLRMGKMTLGPDMPTVNTQKFCTQCGAAIAQSDRFCGSCGHQLP</sequence>
<evidence type="ECO:0000313" key="2">
    <source>
        <dbReference type="EMBL" id="OKH50204.1"/>
    </source>
</evidence>
<dbReference type="OrthoDB" id="425513at2"/>
<reference evidence="2 3" key="1">
    <citation type="submission" date="2016-11" db="EMBL/GenBank/DDBJ databases">
        <title>Draft Genome Sequences of Nine Cyanobacterial Strains from Diverse Habitats.</title>
        <authorList>
            <person name="Zhu T."/>
            <person name="Hou S."/>
            <person name="Lu X."/>
            <person name="Hess W.R."/>
        </authorList>
    </citation>
    <scope>NUCLEOTIDE SEQUENCE [LARGE SCALE GENOMIC DNA]</scope>
    <source>
        <strain evidence="2 3">NIES-30</strain>
    </source>
</reference>
<organism evidence="2 3">
    <name type="scientific">Phormidium tenue NIES-30</name>
    <dbReference type="NCBI Taxonomy" id="549789"/>
    <lineage>
        <taxon>Bacteria</taxon>
        <taxon>Bacillati</taxon>
        <taxon>Cyanobacteriota</taxon>
        <taxon>Cyanophyceae</taxon>
        <taxon>Oscillatoriophycideae</taxon>
        <taxon>Oscillatoriales</taxon>
        <taxon>Oscillatoriaceae</taxon>
        <taxon>Phormidium</taxon>
    </lineage>
</organism>
<gene>
    <name evidence="2" type="ORF">NIES30_05800</name>
</gene>
<evidence type="ECO:0000313" key="3">
    <source>
        <dbReference type="Proteomes" id="UP000185557"/>
    </source>
</evidence>
<proteinExistence type="predicted"/>
<name>A0A1U7J9R2_9CYAN</name>
<keyword evidence="3" id="KW-1185">Reference proteome</keyword>
<feature type="domain" description="Zinc-ribbon" evidence="1">
    <location>
        <begin position="155"/>
        <end position="177"/>
    </location>
</feature>
<dbReference type="STRING" id="549789.NIES30_05800"/>
<dbReference type="EMBL" id="MRCG01000002">
    <property type="protein sequence ID" value="OKH50204.1"/>
    <property type="molecule type" value="Genomic_DNA"/>
</dbReference>
<protein>
    <recommendedName>
        <fullName evidence="1">Zinc-ribbon domain-containing protein</fullName>
    </recommendedName>
</protein>
<dbReference type="InterPro" id="IPR026870">
    <property type="entry name" value="Zinc_ribbon_dom"/>
</dbReference>
<dbReference type="RefSeq" id="WP_073607444.1">
    <property type="nucleotide sequence ID" value="NZ_MRCG01000002.1"/>
</dbReference>
<comment type="caution">
    <text evidence="2">The sequence shown here is derived from an EMBL/GenBank/DDBJ whole genome shotgun (WGS) entry which is preliminary data.</text>
</comment>
<dbReference type="Pfam" id="PF13240">
    <property type="entry name" value="Zn_Ribbon_1"/>
    <property type="match status" value="1"/>
</dbReference>
<dbReference type="AlphaFoldDB" id="A0A1U7J9R2"/>
<evidence type="ECO:0000259" key="1">
    <source>
        <dbReference type="Pfam" id="PF13240"/>
    </source>
</evidence>